<dbReference type="AlphaFoldDB" id="A0A0V8QG11"/>
<dbReference type="InterPro" id="IPR001406">
    <property type="entry name" value="PsdUridine_synth_TruA"/>
</dbReference>
<dbReference type="EC" id="5.4.99.12" evidence="2"/>
<comment type="caution">
    <text evidence="4">The sequence shown here is derived from an EMBL/GenBank/DDBJ whole genome shotgun (WGS) entry which is preliminary data.</text>
</comment>
<dbReference type="STRING" id="290052.ASU35_09210"/>
<dbReference type="GO" id="GO:0160147">
    <property type="term" value="F:tRNA pseudouridine(38-40) synthase activity"/>
    <property type="evidence" value="ECO:0007669"/>
    <property type="project" value="UniProtKB-EC"/>
</dbReference>
<keyword evidence="1 2" id="KW-0413">Isomerase</keyword>
<evidence type="ECO:0000313" key="4">
    <source>
        <dbReference type="EMBL" id="KSV59404.1"/>
    </source>
</evidence>
<dbReference type="GO" id="GO:0031119">
    <property type="term" value="P:tRNA pseudouridine synthesis"/>
    <property type="evidence" value="ECO:0007669"/>
    <property type="project" value="TreeGrafter"/>
</dbReference>
<dbReference type="EMBL" id="LNAM01000146">
    <property type="protein sequence ID" value="KSV59404.1"/>
    <property type="molecule type" value="Genomic_DNA"/>
</dbReference>
<proteinExistence type="inferred from homology"/>
<dbReference type="InterPro" id="IPR020094">
    <property type="entry name" value="TruA/RsuA/RluB/E/F_N"/>
</dbReference>
<organism evidence="4 5">
    <name type="scientific">Acetivibrio ethanolgignens</name>
    <dbReference type="NCBI Taxonomy" id="290052"/>
    <lineage>
        <taxon>Bacteria</taxon>
        <taxon>Bacillati</taxon>
        <taxon>Bacillota</taxon>
        <taxon>Clostridia</taxon>
        <taxon>Eubacteriales</taxon>
        <taxon>Oscillospiraceae</taxon>
        <taxon>Acetivibrio</taxon>
    </lineage>
</organism>
<evidence type="ECO:0000313" key="5">
    <source>
        <dbReference type="Proteomes" id="UP000054874"/>
    </source>
</evidence>
<comment type="catalytic activity">
    <reaction evidence="2">
        <text>uridine(38/39/40) in tRNA = pseudouridine(38/39/40) in tRNA</text>
        <dbReference type="Rhea" id="RHEA:22376"/>
        <dbReference type="Rhea" id="RHEA-COMP:10085"/>
        <dbReference type="Rhea" id="RHEA-COMP:10087"/>
        <dbReference type="ChEBI" id="CHEBI:65314"/>
        <dbReference type="ChEBI" id="CHEBI:65315"/>
        <dbReference type="EC" id="5.4.99.12"/>
    </reaction>
</comment>
<protein>
    <recommendedName>
        <fullName evidence="2">tRNA pseudouridine synthase</fullName>
        <ecNumber evidence="2">5.4.99.12</ecNumber>
    </recommendedName>
</protein>
<gene>
    <name evidence="4" type="ORF">ASU35_09210</name>
</gene>
<accession>A0A0V8QG11</accession>
<dbReference type="PANTHER" id="PTHR11142">
    <property type="entry name" value="PSEUDOURIDYLATE SYNTHASE"/>
    <property type="match status" value="1"/>
</dbReference>
<feature type="domain" description="Pseudouridine synthase I TruA alpha/beta" evidence="3">
    <location>
        <begin position="9"/>
        <end position="81"/>
    </location>
</feature>
<comment type="similarity">
    <text evidence="2">Belongs to the tRNA pseudouridine synthase TruA family.</text>
</comment>
<name>A0A0V8QG11_9FIRM</name>
<dbReference type="RefSeq" id="WP_058352389.1">
    <property type="nucleotide sequence ID" value="NZ_CABMMD010000146.1"/>
</dbReference>
<dbReference type="GO" id="GO:0003723">
    <property type="term" value="F:RNA binding"/>
    <property type="evidence" value="ECO:0007669"/>
    <property type="project" value="InterPro"/>
</dbReference>
<sequence length="92" mass="10418">MKRNIRLTVAYDGSRYDGWQKQGNTKNTIQGKLEAVLERMTGEETEVHGSGRTDAGVHAKAQEANFYTNITTAVEDIQIYLKWGLEIESPWT</sequence>
<dbReference type="SUPFAM" id="SSF55120">
    <property type="entry name" value="Pseudouridine synthase"/>
    <property type="match status" value="1"/>
</dbReference>
<dbReference type="InterPro" id="IPR020097">
    <property type="entry name" value="PsdUridine_synth_TruA_a/b_dom"/>
</dbReference>
<evidence type="ECO:0000256" key="2">
    <source>
        <dbReference type="RuleBase" id="RU003792"/>
    </source>
</evidence>
<dbReference type="Proteomes" id="UP000054874">
    <property type="component" value="Unassembled WGS sequence"/>
</dbReference>
<dbReference type="OrthoDB" id="9811823at2"/>
<dbReference type="InterPro" id="IPR020103">
    <property type="entry name" value="PsdUridine_synth_cat_dom_sf"/>
</dbReference>
<evidence type="ECO:0000259" key="3">
    <source>
        <dbReference type="Pfam" id="PF01416"/>
    </source>
</evidence>
<dbReference type="Pfam" id="PF01416">
    <property type="entry name" value="PseudoU_synth_1"/>
    <property type="match status" value="1"/>
</dbReference>
<evidence type="ECO:0000256" key="1">
    <source>
        <dbReference type="ARBA" id="ARBA00023235"/>
    </source>
</evidence>
<keyword evidence="5" id="KW-1185">Reference proteome</keyword>
<keyword evidence="2" id="KW-0819">tRNA processing</keyword>
<reference evidence="4 5" key="1">
    <citation type="submission" date="2015-11" db="EMBL/GenBank/DDBJ databases">
        <title>Butyribacter intestini gen. nov., sp. nov., a butyric acid-producing bacterium of the family Lachnospiraceae isolated from the human faeces.</title>
        <authorList>
            <person name="Zou Y."/>
            <person name="Xue W."/>
            <person name="Luo G."/>
            <person name="Lv M."/>
        </authorList>
    </citation>
    <scope>NUCLEOTIDE SEQUENCE [LARGE SCALE GENOMIC DNA]</scope>
    <source>
        <strain evidence="4 5">ACET-33324</strain>
    </source>
</reference>
<dbReference type="PANTHER" id="PTHR11142:SF22">
    <property type="entry name" value="TRNA PSEUDOURIDINE SYNTHASE A 2"/>
    <property type="match status" value="1"/>
</dbReference>
<dbReference type="Gene3D" id="3.30.70.580">
    <property type="entry name" value="Pseudouridine synthase I, catalytic domain, N-terminal subdomain"/>
    <property type="match status" value="1"/>
</dbReference>